<keyword evidence="1" id="KW-0472">Membrane</keyword>
<dbReference type="Proteomes" id="UP000198751">
    <property type="component" value="Chromosome I"/>
</dbReference>
<protein>
    <submittedName>
        <fullName evidence="2">Uncharacterized protein</fullName>
    </submittedName>
</protein>
<accession>A0A1H1WPZ5</accession>
<keyword evidence="1" id="KW-0812">Transmembrane</keyword>
<evidence type="ECO:0000313" key="3">
    <source>
        <dbReference type="Proteomes" id="UP000198751"/>
    </source>
</evidence>
<name>A0A1H1WPZ5_9MICC</name>
<keyword evidence="3" id="KW-1185">Reference proteome</keyword>
<keyword evidence="1" id="KW-1133">Transmembrane helix</keyword>
<gene>
    <name evidence="2" type="ORF">SAMN04489743_1404</name>
</gene>
<dbReference type="EMBL" id="LT629779">
    <property type="protein sequence ID" value="SDS99203.1"/>
    <property type="molecule type" value="Genomic_DNA"/>
</dbReference>
<evidence type="ECO:0000313" key="2">
    <source>
        <dbReference type="EMBL" id="SDS99203.1"/>
    </source>
</evidence>
<dbReference type="AlphaFoldDB" id="A0A1H1WPZ5"/>
<sequence>MSCRSAWSWIPAIRDACIKAAGPAVLISYPFTALIILALCV</sequence>
<evidence type="ECO:0000256" key="1">
    <source>
        <dbReference type="SAM" id="Phobius"/>
    </source>
</evidence>
<feature type="transmembrane region" description="Helical" evidence="1">
    <location>
        <begin position="20"/>
        <end position="40"/>
    </location>
</feature>
<proteinExistence type="predicted"/>
<reference evidence="3" key="1">
    <citation type="submission" date="2016-10" db="EMBL/GenBank/DDBJ databases">
        <authorList>
            <person name="Varghese N."/>
            <person name="Submissions S."/>
        </authorList>
    </citation>
    <scope>NUCLEOTIDE SEQUENCE [LARGE SCALE GENOMIC DNA]</scope>
    <source>
        <strain evidence="3">IMMIB L-1606</strain>
    </source>
</reference>
<organism evidence="2 3">
    <name type="scientific">Pseudarthrobacter equi</name>
    <dbReference type="NCBI Taxonomy" id="728066"/>
    <lineage>
        <taxon>Bacteria</taxon>
        <taxon>Bacillati</taxon>
        <taxon>Actinomycetota</taxon>
        <taxon>Actinomycetes</taxon>
        <taxon>Micrococcales</taxon>
        <taxon>Micrococcaceae</taxon>
        <taxon>Pseudarthrobacter</taxon>
    </lineage>
</organism>